<proteinExistence type="predicted"/>
<keyword evidence="1" id="KW-0472">Membrane</keyword>
<feature type="transmembrane region" description="Helical" evidence="1">
    <location>
        <begin position="56"/>
        <end position="74"/>
    </location>
</feature>
<reference evidence="3" key="1">
    <citation type="submission" date="2016-11" db="EMBL/GenBank/DDBJ databases">
        <authorList>
            <person name="Varghese N."/>
            <person name="Submissions S."/>
        </authorList>
    </citation>
    <scope>NUCLEOTIDE SEQUENCE [LARGE SCALE GENOMIC DNA]</scope>
    <source>
        <strain evidence="3">DSM 24724</strain>
    </source>
</reference>
<feature type="transmembrane region" description="Helical" evidence="1">
    <location>
        <begin position="127"/>
        <end position="146"/>
    </location>
</feature>
<dbReference type="EMBL" id="FRBT01000001">
    <property type="protein sequence ID" value="SHL35625.1"/>
    <property type="molecule type" value="Genomic_DNA"/>
</dbReference>
<protein>
    <recommendedName>
        <fullName evidence="4">DUF2231 domain-containing protein</fullName>
    </recommendedName>
</protein>
<keyword evidence="3" id="KW-1185">Reference proteome</keyword>
<keyword evidence="1" id="KW-0812">Transmembrane</keyword>
<keyword evidence="1" id="KW-1133">Transmembrane helix</keyword>
<dbReference type="STRING" id="946677.SAMN05444484_1011206"/>
<organism evidence="2 3">
    <name type="scientific">Flavobacterium chilense</name>
    <dbReference type="NCBI Taxonomy" id="946677"/>
    <lineage>
        <taxon>Bacteria</taxon>
        <taxon>Pseudomonadati</taxon>
        <taxon>Bacteroidota</taxon>
        <taxon>Flavobacteriia</taxon>
        <taxon>Flavobacteriales</taxon>
        <taxon>Flavobacteriaceae</taxon>
        <taxon>Flavobacterium</taxon>
    </lineage>
</organism>
<dbReference type="Proteomes" id="UP000184028">
    <property type="component" value="Unassembled WGS sequence"/>
</dbReference>
<feature type="transmembrane region" description="Helical" evidence="1">
    <location>
        <begin position="27"/>
        <end position="49"/>
    </location>
</feature>
<feature type="transmembrane region" description="Helical" evidence="1">
    <location>
        <begin position="103"/>
        <end position="120"/>
    </location>
</feature>
<dbReference type="AlphaFoldDB" id="A0A1M6ZZ63"/>
<evidence type="ECO:0000313" key="3">
    <source>
        <dbReference type="Proteomes" id="UP000184028"/>
    </source>
</evidence>
<evidence type="ECO:0000256" key="1">
    <source>
        <dbReference type="SAM" id="Phobius"/>
    </source>
</evidence>
<gene>
    <name evidence="2" type="ORF">SAMN05444484_1011206</name>
</gene>
<evidence type="ECO:0000313" key="2">
    <source>
        <dbReference type="EMBL" id="SHL35625.1"/>
    </source>
</evidence>
<accession>A0A1M6ZZ63</accession>
<sequence length="163" mass="17980">MKMENKEESKINTLKQKIMNGAHYHLVLNHLPIIIPIVGLLVLIGGFIVKSEIVKRTAYCIFILGAITAFAAIATGEGAEHVVKQIEGTSKSLIHEHEEKAEVFALLSYALGIGSIAALWSNWKKKLYANYIALAILVYCLTVLYFGQQTGTTGGEIRHSEIR</sequence>
<evidence type="ECO:0008006" key="4">
    <source>
        <dbReference type="Google" id="ProtNLM"/>
    </source>
</evidence>
<name>A0A1M6ZZ63_9FLAO</name>